<feature type="region of interest" description="Disordered" evidence="1">
    <location>
        <begin position="1"/>
        <end position="38"/>
    </location>
</feature>
<dbReference type="eggNOG" id="ENOG5032MSR">
    <property type="taxonomic scope" value="Bacteria"/>
</dbReference>
<evidence type="ECO:0000313" key="2">
    <source>
        <dbReference type="EMBL" id="KEP25891.1"/>
    </source>
</evidence>
<protein>
    <submittedName>
        <fullName evidence="2">Uncharacterized protein</fullName>
    </submittedName>
</protein>
<proteinExistence type="predicted"/>
<dbReference type="OrthoDB" id="2697500at2"/>
<name>A0A081L9G5_9BACI</name>
<dbReference type="EMBL" id="JOTP01000015">
    <property type="protein sequence ID" value="KEP25891.1"/>
    <property type="molecule type" value="Genomic_DNA"/>
</dbReference>
<dbReference type="RefSeq" id="WP_034322934.1">
    <property type="nucleotide sequence ID" value="NZ_JBCMYH010000021.1"/>
</dbReference>
<evidence type="ECO:0000256" key="1">
    <source>
        <dbReference type="SAM" id="MobiDB-lite"/>
    </source>
</evidence>
<evidence type="ECO:0000313" key="3">
    <source>
        <dbReference type="Proteomes" id="UP000028091"/>
    </source>
</evidence>
<dbReference type="Proteomes" id="UP000028091">
    <property type="component" value="Unassembled WGS sequence"/>
</dbReference>
<keyword evidence="3" id="KW-1185">Reference proteome</keyword>
<feature type="compositionally biased region" description="Basic and acidic residues" evidence="1">
    <location>
        <begin position="16"/>
        <end position="31"/>
    </location>
</feature>
<dbReference type="AlphaFoldDB" id="A0A081L9G5"/>
<accession>A0A081L9G5</accession>
<reference evidence="2 3" key="1">
    <citation type="submission" date="2012-09" db="EMBL/GenBank/DDBJ databases">
        <title>Genome Sequence of Bacillus sp. DW5-4.</title>
        <authorList>
            <person name="Lai Q."/>
            <person name="Liu Y."/>
            <person name="Shao Z."/>
        </authorList>
    </citation>
    <scope>NUCLEOTIDE SEQUENCE [LARGE SCALE GENOMIC DNA]</scope>
    <source>
        <strain evidence="2 3">DW5-4</strain>
    </source>
</reference>
<gene>
    <name evidence="2" type="ORF">BA70_05225</name>
</gene>
<comment type="caution">
    <text evidence="2">The sequence shown here is derived from an EMBL/GenBank/DDBJ whole genome shotgun (WGS) entry which is preliminary data.</text>
</comment>
<organism evidence="2 3">
    <name type="scientific">Bacillus zhangzhouensis</name>
    <dbReference type="NCBI Taxonomy" id="1178540"/>
    <lineage>
        <taxon>Bacteria</taxon>
        <taxon>Bacillati</taxon>
        <taxon>Bacillota</taxon>
        <taxon>Bacilli</taxon>
        <taxon>Bacillales</taxon>
        <taxon>Bacillaceae</taxon>
        <taxon>Bacillus</taxon>
    </lineage>
</organism>
<sequence>MAQKDIFSAMMFGQPLEKEKSKTEAKEDRAETSSNDDSIDYVHVMNQIGNIMNSIDELKPVFKDVGPMISAFKKKLS</sequence>